<comment type="caution">
    <text evidence="1">The sequence shown here is derived from an EMBL/GenBank/DDBJ whole genome shotgun (WGS) entry which is preliminary data.</text>
</comment>
<protein>
    <submittedName>
        <fullName evidence="1">Uncharacterized protein</fullName>
    </submittedName>
</protein>
<dbReference type="Proteomes" id="UP001251528">
    <property type="component" value="Unassembled WGS sequence"/>
</dbReference>
<accession>A0AAJ0FVR6</accession>
<dbReference type="EMBL" id="JASWJB010000204">
    <property type="protein sequence ID" value="KAK2593609.1"/>
    <property type="molecule type" value="Genomic_DNA"/>
</dbReference>
<gene>
    <name evidence="1" type="ORF">QQS21_008697</name>
</gene>
<organism evidence="1 2">
    <name type="scientific">Conoideocrella luteorostrata</name>
    <dbReference type="NCBI Taxonomy" id="1105319"/>
    <lineage>
        <taxon>Eukaryota</taxon>
        <taxon>Fungi</taxon>
        <taxon>Dikarya</taxon>
        <taxon>Ascomycota</taxon>
        <taxon>Pezizomycotina</taxon>
        <taxon>Sordariomycetes</taxon>
        <taxon>Hypocreomycetidae</taxon>
        <taxon>Hypocreales</taxon>
        <taxon>Clavicipitaceae</taxon>
        <taxon>Conoideocrella</taxon>
    </lineage>
</organism>
<evidence type="ECO:0000313" key="1">
    <source>
        <dbReference type="EMBL" id="KAK2593609.1"/>
    </source>
</evidence>
<proteinExistence type="predicted"/>
<reference evidence="1" key="1">
    <citation type="submission" date="2023-06" db="EMBL/GenBank/DDBJ databases">
        <title>Conoideocrella luteorostrata (Hypocreales: Clavicipitaceae), a potential biocontrol fungus for elongate hemlock scale in United States Christmas tree production areas.</title>
        <authorList>
            <person name="Barrett H."/>
            <person name="Lovett B."/>
            <person name="Macias A.M."/>
            <person name="Stajich J.E."/>
            <person name="Kasson M.T."/>
        </authorList>
    </citation>
    <scope>NUCLEOTIDE SEQUENCE</scope>
    <source>
        <strain evidence="1">ARSEF 14590</strain>
    </source>
</reference>
<name>A0AAJ0FVR6_9HYPO</name>
<dbReference type="AlphaFoldDB" id="A0AAJ0FVR6"/>
<evidence type="ECO:0000313" key="2">
    <source>
        <dbReference type="Proteomes" id="UP001251528"/>
    </source>
</evidence>
<sequence length="223" mass="25669">MENSFPNAMKNWEHLPPEIRLMILEATTEQKSPGWSSLASVCKEWQAFIEKKNFRSLRLQVPCLDEFQRIVIRQRKLVQHIQLDIEGGPYARWNKPSPMCSIIEQATRKLSSILSTLEPDISLTVELNRHASDDDSHMVKLIYFSSDDGETSTHGVEGINSRWHDPGLIWFDELTIPGYIITLGLIEKKLPKGFLPKLRRNERYWIPAIPSPAHLPDSAAYHE</sequence>
<keyword evidence="2" id="KW-1185">Reference proteome</keyword>